<dbReference type="Proteomes" id="UP000033682">
    <property type="component" value="Plasmid pHma11p1"/>
</dbReference>
<reference evidence="1 2" key="1">
    <citation type="submission" date="2015-01" db="EMBL/GenBank/DDBJ databases">
        <title>Comparative genomics of the lactic acid bacteria isolated from the honey bee gut.</title>
        <authorList>
            <person name="Ellegaard K.M."/>
            <person name="Tamarit D."/>
            <person name="Javelind E."/>
            <person name="Olofsson T."/>
            <person name="Andersson S.G."/>
            <person name="Vasquez A."/>
        </authorList>
    </citation>
    <scope>NUCLEOTIDE SEQUENCE [LARGE SCALE GENOMIC DNA]</scope>
    <source>
        <strain evidence="1 2">Hma11</strain>
        <plasmid evidence="1">pHma11p1</plasmid>
    </source>
</reference>
<geneLocation type="plasmid" evidence="1">
    <name>pHma11p1</name>
</geneLocation>
<dbReference type="RefSeq" id="WP_046308337.1">
    <property type="nucleotide sequence ID" value="NZ_KQ034005.1"/>
</dbReference>
<gene>
    <name evidence="1" type="ORF">JF72_15090</name>
</gene>
<dbReference type="HOGENOM" id="CLU_1419831_0_0_9"/>
<evidence type="ECO:0000313" key="2">
    <source>
        <dbReference type="Proteomes" id="UP000033682"/>
    </source>
</evidence>
<keyword evidence="2" id="KW-1185">Reference proteome</keyword>
<dbReference type="PATRIC" id="fig|303541.3.peg.82"/>
<protein>
    <submittedName>
        <fullName evidence="1">Uncharacterized protein</fullName>
    </submittedName>
</protein>
<evidence type="ECO:0000313" key="1">
    <source>
        <dbReference type="EMBL" id="KJY59676.1"/>
    </source>
</evidence>
<comment type="caution">
    <text evidence="1">The sequence shown here is derived from an EMBL/GenBank/DDBJ whole genome shotgun (WGS) entry which is preliminary data.</text>
</comment>
<dbReference type="AlphaFoldDB" id="A0A0F4LQ34"/>
<accession>A0A0F4LQ34</accession>
<keyword evidence="1" id="KW-0614">Plasmid</keyword>
<dbReference type="EMBL" id="JXLG01000016">
    <property type="protein sequence ID" value="KJY59676.1"/>
    <property type="molecule type" value="Genomic_DNA"/>
</dbReference>
<name>A0A0F4LQ34_9LACO</name>
<organism evidence="1 2">
    <name type="scientific">Lactobacillus apis</name>
    <dbReference type="NCBI Taxonomy" id="303541"/>
    <lineage>
        <taxon>Bacteria</taxon>
        <taxon>Bacillati</taxon>
        <taxon>Bacillota</taxon>
        <taxon>Bacilli</taxon>
        <taxon>Lactobacillales</taxon>
        <taxon>Lactobacillaceae</taxon>
        <taxon>Lactobacillus</taxon>
    </lineage>
</organism>
<proteinExistence type="predicted"/>
<sequence>MTNKKQRQNELQNNVFVLSNRLLTFSTELAERNESKRTTVAETIFNVLDQIGQKENNDKKTKELREAFSNVPLALHVQVLKSFTESFYIKNLIDVGIMPENEDTSKLSKKLLETVEVFEEYEQSILSPFEAIYLFALNLLKSMEQSNSTLKAGDIFLGDRKAQRTILMSFSDAYEERYGLRLRKEEGLVDE</sequence>